<dbReference type="GO" id="GO:0004632">
    <property type="term" value="F:phosphopantothenate--cysteine ligase activity"/>
    <property type="evidence" value="ECO:0007669"/>
    <property type="project" value="UniProtKB-EC"/>
</dbReference>
<reference evidence="7 8" key="1">
    <citation type="submission" date="2020-12" db="EMBL/GenBank/DDBJ databases">
        <title>Geomonas sp. Red259, isolated from paddy soil.</title>
        <authorList>
            <person name="Xu Z."/>
            <person name="Zhang Z."/>
            <person name="Masuda Y."/>
            <person name="Itoh H."/>
            <person name="Senoo K."/>
        </authorList>
    </citation>
    <scope>NUCLEOTIDE SEQUENCE [LARGE SCALE GENOMIC DNA]</scope>
    <source>
        <strain evidence="7 8">Red259</strain>
    </source>
</reference>
<dbReference type="RefSeq" id="WP_199395850.1">
    <property type="nucleotide sequence ID" value="NZ_JAEMHK010000011.1"/>
</dbReference>
<keyword evidence="3" id="KW-0460">Magnesium</keyword>
<keyword evidence="1 3" id="KW-0210">Decarboxylase</keyword>
<comment type="caution">
    <text evidence="3">Lacks conserved residue(s) required for the propagation of feature annotation.</text>
</comment>
<dbReference type="InterPro" id="IPR005252">
    <property type="entry name" value="CoaBC"/>
</dbReference>
<keyword evidence="8" id="KW-1185">Reference proteome</keyword>
<evidence type="ECO:0000259" key="6">
    <source>
        <dbReference type="Pfam" id="PF04127"/>
    </source>
</evidence>
<feature type="binding site" evidence="3">
    <location>
        <position position="339"/>
    </location>
    <ligand>
        <name>CTP</name>
        <dbReference type="ChEBI" id="CHEBI:37563"/>
    </ligand>
</feature>
<comment type="cofactor">
    <cofactor evidence="3">
        <name>Mg(2+)</name>
        <dbReference type="ChEBI" id="CHEBI:18420"/>
    </cofactor>
</comment>
<evidence type="ECO:0000313" key="8">
    <source>
        <dbReference type="Proteomes" id="UP000641025"/>
    </source>
</evidence>
<dbReference type="HAMAP" id="MF_02225">
    <property type="entry name" value="CoaBC"/>
    <property type="match status" value="1"/>
</dbReference>
<keyword evidence="3 4" id="KW-0288">FMN</keyword>
<dbReference type="PANTHER" id="PTHR14359">
    <property type="entry name" value="HOMO-OLIGOMERIC FLAVIN CONTAINING CYS DECARBOXYLASE FAMILY"/>
    <property type="match status" value="1"/>
</dbReference>
<organism evidence="7 8">
    <name type="scientific">Geomonas propionica</name>
    <dbReference type="NCBI Taxonomy" id="2798582"/>
    <lineage>
        <taxon>Bacteria</taxon>
        <taxon>Pseudomonadati</taxon>
        <taxon>Thermodesulfobacteriota</taxon>
        <taxon>Desulfuromonadia</taxon>
        <taxon>Geobacterales</taxon>
        <taxon>Geobacteraceae</taxon>
        <taxon>Geomonas</taxon>
    </lineage>
</organism>
<name>A0ABS0YTZ8_9BACT</name>
<dbReference type="PANTHER" id="PTHR14359:SF6">
    <property type="entry name" value="PHOSPHOPANTOTHENOYLCYSTEINE DECARBOXYLASE"/>
    <property type="match status" value="1"/>
</dbReference>
<feature type="domain" description="DNA/pantothenate metabolism flavoprotein C-terminal" evidence="6">
    <location>
        <begin position="184"/>
        <end position="392"/>
    </location>
</feature>
<dbReference type="Pfam" id="PF02441">
    <property type="entry name" value="Flavoprotein"/>
    <property type="match status" value="1"/>
</dbReference>
<feature type="binding site" evidence="3">
    <location>
        <position position="321"/>
    </location>
    <ligand>
        <name>CTP</name>
        <dbReference type="ChEBI" id="CHEBI:37563"/>
    </ligand>
</feature>
<evidence type="ECO:0000313" key="7">
    <source>
        <dbReference type="EMBL" id="MBJ6801353.1"/>
    </source>
</evidence>
<dbReference type="EMBL" id="JAEMHK010000011">
    <property type="protein sequence ID" value="MBJ6801353.1"/>
    <property type="molecule type" value="Genomic_DNA"/>
</dbReference>
<dbReference type="InterPro" id="IPR036551">
    <property type="entry name" value="Flavin_trans-like"/>
</dbReference>
<keyword evidence="3 4" id="KW-0436">Ligase</keyword>
<evidence type="ECO:0000259" key="5">
    <source>
        <dbReference type="Pfam" id="PF02441"/>
    </source>
</evidence>
<comment type="catalytic activity">
    <reaction evidence="3 4">
        <text>(R)-4'-phosphopantothenate + L-cysteine + CTP = N-[(R)-4-phosphopantothenoyl]-L-cysteine + CMP + diphosphate + H(+)</text>
        <dbReference type="Rhea" id="RHEA:19397"/>
        <dbReference type="ChEBI" id="CHEBI:10986"/>
        <dbReference type="ChEBI" id="CHEBI:15378"/>
        <dbReference type="ChEBI" id="CHEBI:33019"/>
        <dbReference type="ChEBI" id="CHEBI:35235"/>
        <dbReference type="ChEBI" id="CHEBI:37563"/>
        <dbReference type="ChEBI" id="CHEBI:59458"/>
        <dbReference type="ChEBI" id="CHEBI:60377"/>
        <dbReference type="EC" id="6.3.2.5"/>
    </reaction>
</comment>
<feature type="domain" description="Flavoprotein" evidence="5">
    <location>
        <begin position="5"/>
        <end position="172"/>
    </location>
</feature>
<protein>
    <recommendedName>
        <fullName evidence="3">Coenzyme A biosynthesis bifunctional protein CoaBC</fullName>
    </recommendedName>
    <alternativeName>
        <fullName evidence="3">DNA/pantothenate metabolism flavoprotein</fullName>
    </alternativeName>
    <alternativeName>
        <fullName evidence="3">Phosphopantothenoylcysteine synthetase/decarboxylase</fullName>
        <shortName evidence="3">PPCS-PPCDC</shortName>
    </alternativeName>
    <domain>
        <recommendedName>
            <fullName evidence="3">Phosphopantothenoylcysteine decarboxylase</fullName>
            <shortName evidence="3">PPC decarboxylase</shortName>
            <shortName evidence="3">PPC-DC</shortName>
            <ecNumber evidence="3">4.1.1.36</ecNumber>
        </recommendedName>
        <alternativeName>
            <fullName evidence="3">CoaC</fullName>
        </alternativeName>
    </domain>
    <domain>
        <recommendedName>
            <fullName evidence="3">Phosphopantothenate--cysteine ligase</fullName>
            <ecNumber evidence="3">6.3.2.5</ecNumber>
        </recommendedName>
        <alternativeName>
            <fullName evidence="3">CoaB</fullName>
        </alternativeName>
        <alternativeName>
            <fullName evidence="3">Phosphopantothenoylcysteine synthetase</fullName>
            <shortName evidence="3">PPC synthetase</shortName>
            <shortName evidence="3">PPC-S</shortName>
        </alternativeName>
    </domain>
</protein>
<evidence type="ECO:0000256" key="1">
    <source>
        <dbReference type="ARBA" id="ARBA00022793"/>
    </source>
</evidence>
<evidence type="ECO:0000256" key="3">
    <source>
        <dbReference type="HAMAP-Rule" id="MF_02225"/>
    </source>
</evidence>
<gene>
    <name evidence="3 7" type="primary">coaBC</name>
    <name evidence="7" type="ORF">JFN90_14555</name>
</gene>
<keyword evidence="3 4" id="KW-0285">Flavoprotein</keyword>
<feature type="binding site" evidence="3">
    <location>
        <position position="287"/>
    </location>
    <ligand>
        <name>CTP</name>
        <dbReference type="ChEBI" id="CHEBI:37563"/>
    </ligand>
</feature>
<dbReference type="NCBIfam" id="TIGR00521">
    <property type="entry name" value="coaBC_dfp"/>
    <property type="match status" value="1"/>
</dbReference>
<feature type="region of interest" description="Phosphopantothenate--cysteine ligase" evidence="3">
    <location>
        <begin position="189"/>
        <end position="406"/>
    </location>
</feature>
<dbReference type="Pfam" id="PF04127">
    <property type="entry name" value="DFP"/>
    <property type="match status" value="1"/>
</dbReference>
<comment type="cofactor">
    <cofactor evidence="3">
        <name>FMN</name>
        <dbReference type="ChEBI" id="CHEBI:58210"/>
    </cofactor>
    <text evidence="3">Binds 1 FMN per subunit.</text>
</comment>
<comment type="function">
    <text evidence="3">Catalyzes two sequential steps in the biosynthesis of coenzyme A. In the first step cysteine is conjugated to 4'-phosphopantothenate to form 4-phosphopantothenoylcysteine. In the second step the latter compound is decarboxylated to form 4'-phosphopantotheine.</text>
</comment>
<dbReference type="InterPro" id="IPR035929">
    <property type="entry name" value="CoaB-like_sf"/>
</dbReference>
<dbReference type="InterPro" id="IPR003382">
    <property type="entry name" value="Flavoprotein"/>
</dbReference>
<evidence type="ECO:0000256" key="2">
    <source>
        <dbReference type="ARBA" id="ARBA00023239"/>
    </source>
</evidence>
<dbReference type="SUPFAM" id="SSF52507">
    <property type="entry name" value="Homo-oligomeric flavin-containing Cys decarboxylases, HFCD"/>
    <property type="match status" value="1"/>
</dbReference>
<proteinExistence type="inferred from homology"/>
<keyword evidence="2 3" id="KW-0456">Lyase</keyword>
<dbReference type="Gene3D" id="3.40.50.10300">
    <property type="entry name" value="CoaB-like"/>
    <property type="match status" value="1"/>
</dbReference>
<accession>A0ABS0YTZ8</accession>
<keyword evidence="3" id="KW-0479">Metal-binding</keyword>
<dbReference type="Proteomes" id="UP000641025">
    <property type="component" value="Unassembled WGS sequence"/>
</dbReference>
<dbReference type="InterPro" id="IPR007085">
    <property type="entry name" value="DNA/pantothenate-metab_flavo_C"/>
</dbReference>
<keyword evidence="3" id="KW-0511">Multifunctional enzyme</keyword>
<comment type="pathway">
    <text evidence="3 4">Cofactor biosynthesis; coenzyme A biosynthesis; CoA from (R)-pantothenate: step 3/5.</text>
</comment>
<dbReference type="SUPFAM" id="SSF102645">
    <property type="entry name" value="CoaB-like"/>
    <property type="match status" value="1"/>
</dbReference>
<comment type="pathway">
    <text evidence="3 4">Cofactor biosynthesis; coenzyme A biosynthesis; CoA from (R)-pantothenate: step 2/5.</text>
</comment>
<evidence type="ECO:0000256" key="4">
    <source>
        <dbReference type="RuleBase" id="RU364078"/>
    </source>
</evidence>
<dbReference type="EC" id="6.3.2.5" evidence="3"/>
<comment type="similarity">
    <text evidence="3 4">In the N-terminal section; belongs to the HFCD (homo-oligomeric flavin containing Cys decarboxylase) superfamily.</text>
</comment>
<feature type="active site" description="Proton donor" evidence="3">
    <location>
        <position position="157"/>
    </location>
</feature>
<dbReference type="GO" id="GO:0004633">
    <property type="term" value="F:phosphopantothenoylcysteine decarboxylase activity"/>
    <property type="evidence" value="ECO:0007669"/>
    <property type="project" value="UniProtKB-EC"/>
</dbReference>
<feature type="region of interest" description="Phosphopantothenoylcysteine decarboxylase" evidence="3">
    <location>
        <begin position="1"/>
        <end position="188"/>
    </location>
</feature>
<feature type="binding site" evidence="3">
    <location>
        <position position="277"/>
    </location>
    <ligand>
        <name>CTP</name>
        <dbReference type="ChEBI" id="CHEBI:37563"/>
    </ligand>
</feature>
<sequence length="406" mass="43574">MLKGKEIVLGVTGGIAVYKAVELLRLLVKAGANVHVVMTQSATEFVSPLTFQTLSRNPVHLELFNLISEEKIGHIALADRADLYIIAPATANCIGKLANGIADDLLTTTVMATRAPVLIAPAMNVNMYRNSIYRENEARLKRHGYLFVAPACGMLACGYEGEGKLQAPEVILEEAVAALTPKRLAGERILVTAGPTLEEIDPVRYISNHSSGKMGYAIARQARLRGAEVTLVTGPSCLTPPVGVEVIRVRSAQEMRDAVQGCLPRIDVVIKAAAVADYRPKTRAGEKVKKSQESLTIELEKNPDILAELGANKGERILVGFAAETQDLVRNAGAKLKGKNLDLVVANDVSQEGAGFNVDTNIAKFLFSDGRVEELPMMGKEELAGVILETVEGLRGKRGAGDKKKS</sequence>
<comment type="catalytic activity">
    <reaction evidence="3 4">
        <text>N-[(R)-4-phosphopantothenoyl]-L-cysteine + H(+) = (R)-4'-phosphopantetheine + CO2</text>
        <dbReference type="Rhea" id="RHEA:16793"/>
        <dbReference type="ChEBI" id="CHEBI:15378"/>
        <dbReference type="ChEBI" id="CHEBI:16526"/>
        <dbReference type="ChEBI" id="CHEBI:59458"/>
        <dbReference type="ChEBI" id="CHEBI:61723"/>
        <dbReference type="EC" id="4.1.1.36"/>
    </reaction>
</comment>
<comment type="function">
    <text evidence="4">Catalyzes two steps in the biosynthesis of coenzyme A. In the first step cysteine is conjugated to 4'-phosphopantothenate to form 4-phosphopantothenoylcysteine, in the latter compound is decarboxylated to form 4'-phosphopantotheine.</text>
</comment>
<dbReference type="EC" id="4.1.1.36" evidence="3"/>
<feature type="binding site" evidence="3">
    <location>
        <position position="335"/>
    </location>
    <ligand>
        <name>CTP</name>
        <dbReference type="ChEBI" id="CHEBI:37563"/>
    </ligand>
</feature>
<comment type="caution">
    <text evidence="7">The sequence shown here is derived from an EMBL/GenBank/DDBJ whole genome shotgun (WGS) entry which is preliminary data.</text>
</comment>
<feature type="binding site" evidence="3">
    <location>
        <begin position="303"/>
        <end position="306"/>
    </location>
    <ligand>
        <name>CTP</name>
        <dbReference type="ChEBI" id="CHEBI:37563"/>
    </ligand>
</feature>
<comment type="similarity">
    <text evidence="3 4">In the C-terminal section; belongs to the PPC synthetase family.</text>
</comment>
<dbReference type="Gene3D" id="3.40.50.1950">
    <property type="entry name" value="Flavin prenyltransferase-like"/>
    <property type="match status" value="1"/>
</dbReference>